<feature type="binding site" evidence="4">
    <location>
        <position position="139"/>
    </location>
    <ligand>
        <name>S-adenosyl-L-methionine</name>
        <dbReference type="ChEBI" id="CHEBI:59789"/>
    </ligand>
</feature>
<accession>A0A0B1NZS6</accession>
<gene>
    <name evidence="5" type="ORF">EV44_g5939</name>
</gene>
<dbReference type="GO" id="GO:0016433">
    <property type="term" value="F:rRNA (adenine) methyltransferase activity"/>
    <property type="evidence" value="ECO:0007669"/>
    <property type="project" value="UniProtKB-UniRule"/>
</dbReference>
<sequence>MTKRVKKVTLLTQGRPPIFKTKKSLSSKVTRRIIQNHHNLEKERSKALANGDSAKATLLLEQIESQGGIEGYQMASLLGQSRERGGDSSKLLLEWLKPVTTELRESIANGNPLRLLEIGALSHTNACTTCNLFEVERIDLNSQSKTIKKQDFMQMPISHDEKNKFDIISLSLVLNFIPDATEKGNMLLRTVKFLKTSKYSGTDEYVRLFPCLFLVLPAPCVMNSRYMNNTRLKEIMKSLGYICIKYKLSKKLIYYLWRFEEIESTTVIQKFRKQEIRGGKSRNNFCILLN</sequence>
<dbReference type="GO" id="GO:0005730">
    <property type="term" value="C:nucleolus"/>
    <property type="evidence" value="ECO:0007669"/>
    <property type="project" value="UniProtKB-SubCell"/>
</dbReference>
<keyword evidence="2 4" id="KW-0808">Transferase</keyword>
<keyword evidence="1 4" id="KW-0489">Methyltransferase</keyword>
<evidence type="ECO:0000256" key="3">
    <source>
        <dbReference type="ARBA" id="ARBA00022691"/>
    </source>
</evidence>
<comment type="subcellular location">
    <subcellularLocation>
        <location evidence="4">Nucleus</location>
        <location evidence="4">Nucleolus</location>
    </subcellularLocation>
</comment>
<dbReference type="HAMAP" id="MF_03044">
    <property type="entry name" value="BMT2"/>
    <property type="match status" value="1"/>
</dbReference>
<dbReference type="PANTHER" id="PTHR21008:SF1">
    <property type="entry name" value="25S RRNA (ADENINE(2142)-N(1))-METHYLTRANSFERASE"/>
    <property type="match status" value="1"/>
</dbReference>
<proteinExistence type="inferred from homology"/>
<dbReference type="EMBL" id="JNVN01002534">
    <property type="protein sequence ID" value="KHJ31857.1"/>
    <property type="molecule type" value="Genomic_DNA"/>
</dbReference>
<dbReference type="STRING" id="52586.A0A0B1NZS6"/>
<comment type="caution">
    <text evidence="5">The sequence shown here is derived from an EMBL/GenBank/DDBJ whole genome shotgun (WGS) entry which is preliminary data.</text>
</comment>
<dbReference type="EC" id="2.1.1.-" evidence="4"/>
<evidence type="ECO:0000313" key="6">
    <source>
        <dbReference type="Proteomes" id="UP000030854"/>
    </source>
</evidence>
<reference evidence="5 6" key="1">
    <citation type="journal article" date="2014" name="BMC Genomics">
        <title>Adaptive genomic structural variation in the grape powdery mildew pathogen, Erysiphe necator.</title>
        <authorList>
            <person name="Jones L."/>
            <person name="Riaz S."/>
            <person name="Morales-Cruz A."/>
            <person name="Amrine K.C."/>
            <person name="McGuire B."/>
            <person name="Gubler W.D."/>
            <person name="Walker M.A."/>
            <person name="Cantu D."/>
        </authorList>
    </citation>
    <scope>NUCLEOTIDE SEQUENCE [LARGE SCALE GENOMIC DNA]</scope>
    <source>
        <strain evidence="6">c</strain>
    </source>
</reference>
<feature type="binding site" evidence="4">
    <location>
        <position position="119"/>
    </location>
    <ligand>
        <name>S-adenosyl-L-methionine</name>
        <dbReference type="ChEBI" id="CHEBI:59789"/>
    </ligand>
</feature>
<keyword evidence="6" id="KW-1185">Reference proteome</keyword>
<keyword evidence="3 4" id="KW-0949">S-adenosyl-L-methionine</keyword>
<dbReference type="OMA" id="FHRTSKW"/>
<dbReference type="HOGENOM" id="CLU_041583_1_0_1"/>
<dbReference type="Proteomes" id="UP000030854">
    <property type="component" value="Unassembled WGS sequence"/>
</dbReference>
<dbReference type="AlphaFoldDB" id="A0A0B1NZS6"/>
<dbReference type="Pfam" id="PF11968">
    <property type="entry name" value="Bmt2"/>
    <property type="match status" value="1"/>
</dbReference>
<evidence type="ECO:0000256" key="4">
    <source>
        <dbReference type="HAMAP-Rule" id="MF_03044"/>
    </source>
</evidence>
<comment type="function">
    <text evidence="4">S-adenosyl-L-methionine-dependent methyltransferase that specifically methylates the N(1) position of an adenine present in helix 65 in 25S rRNA.</text>
</comment>
<evidence type="ECO:0000256" key="2">
    <source>
        <dbReference type="ARBA" id="ARBA00022679"/>
    </source>
</evidence>
<organism evidence="5 6">
    <name type="scientific">Uncinula necator</name>
    <name type="common">Grape powdery mildew</name>
    <dbReference type="NCBI Taxonomy" id="52586"/>
    <lineage>
        <taxon>Eukaryota</taxon>
        <taxon>Fungi</taxon>
        <taxon>Dikarya</taxon>
        <taxon>Ascomycota</taxon>
        <taxon>Pezizomycotina</taxon>
        <taxon>Leotiomycetes</taxon>
        <taxon>Erysiphales</taxon>
        <taxon>Erysiphaceae</taxon>
        <taxon>Erysiphe</taxon>
    </lineage>
</organism>
<protein>
    <recommendedName>
        <fullName evidence="4">25S rRNA adenine-N(1) methyltransferase</fullName>
        <ecNumber evidence="4">2.1.1.-</ecNumber>
    </recommendedName>
</protein>
<keyword evidence="4" id="KW-0539">Nucleus</keyword>
<dbReference type="InterPro" id="IPR021867">
    <property type="entry name" value="Bmt2/SAMTOR"/>
</dbReference>
<evidence type="ECO:0000313" key="5">
    <source>
        <dbReference type="EMBL" id="KHJ31857.1"/>
    </source>
</evidence>
<evidence type="ECO:0000256" key="1">
    <source>
        <dbReference type="ARBA" id="ARBA00022603"/>
    </source>
</evidence>
<dbReference type="PANTHER" id="PTHR21008">
    <property type="entry name" value="S-ADENOSYLMETHIONINE SENSOR UPSTREAM OF MTORC1-RELATED"/>
    <property type="match status" value="1"/>
</dbReference>
<name>A0A0B1NZS6_UNCNE</name>
<comment type="similarity">
    <text evidence="4">Belongs to the BMT2 family.</text>
</comment>